<dbReference type="GO" id="GO:0043139">
    <property type="term" value="F:5'-3' DNA helicase activity"/>
    <property type="evidence" value="ECO:0007669"/>
    <property type="project" value="TreeGrafter"/>
</dbReference>
<accession>A0A235EXV5</accession>
<dbReference type="SUPFAM" id="SSF52540">
    <property type="entry name" value="P-loop containing nucleoside triphosphate hydrolases"/>
    <property type="match status" value="1"/>
</dbReference>
<dbReference type="AlphaFoldDB" id="A0A235EXV5"/>
<keyword evidence="4 8" id="KW-0347">Helicase</keyword>
<feature type="domain" description="DNA2/NAM7 helicase-like C-terminal" evidence="7">
    <location>
        <begin position="388"/>
        <end position="566"/>
    </location>
</feature>
<evidence type="ECO:0000256" key="5">
    <source>
        <dbReference type="ARBA" id="ARBA00022840"/>
    </source>
</evidence>
<dbReference type="EMBL" id="NOIH01000012">
    <property type="protein sequence ID" value="OYD53811.1"/>
    <property type="molecule type" value="Genomic_DNA"/>
</dbReference>
<keyword evidence="9" id="KW-1185">Reference proteome</keyword>
<feature type="domain" description="DNA2/NAM7 helicase helicase" evidence="6">
    <location>
        <begin position="154"/>
        <end position="235"/>
    </location>
</feature>
<keyword evidence="2" id="KW-0547">Nucleotide-binding</keyword>
<dbReference type="CDD" id="cd18808">
    <property type="entry name" value="SF1_C_Upf1"/>
    <property type="match status" value="1"/>
</dbReference>
<dbReference type="InterPro" id="IPR041679">
    <property type="entry name" value="DNA2/NAM7-like_C"/>
</dbReference>
<dbReference type="PANTHER" id="PTHR43788:SF8">
    <property type="entry name" value="DNA-BINDING PROTEIN SMUBP-2"/>
    <property type="match status" value="1"/>
</dbReference>
<evidence type="ECO:0000259" key="7">
    <source>
        <dbReference type="Pfam" id="PF13087"/>
    </source>
</evidence>
<proteinExistence type="inferred from homology"/>
<keyword evidence="3" id="KW-0378">Hydrolase</keyword>
<dbReference type="Pfam" id="PF13087">
    <property type="entry name" value="AAA_12"/>
    <property type="match status" value="1"/>
</dbReference>
<keyword evidence="5" id="KW-0067">ATP-binding</keyword>
<reference evidence="8 9" key="1">
    <citation type="submission" date="2017-07" db="EMBL/GenBank/DDBJ databases">
        <title>Thauera sp. KNDSS-Mac4 genome sequence and assembly.</title>
        <authorList>
            <person name="Mayilraj S."/>
        </authorList>
    </citation>
    <scope>NUCLEOTIDE SEQUENCE [LARGE SCALE GENOMIC DNA]</scope>
    <source>
        <strain evidence="8 9">KNDSS-Mac4</strain>
    </source>
</reference>
<organism evidence="8 9">
    <name type="scientific">Thauera propionica</name>
    <dbReference type="NCBI Taxonomy" id="2019431"/>
    <lineage>
        <taxon>Bacteria</taxon>
        <taxon>Pseudomonadati</taxon>
        <taxon>Pseudomonadota</taxon>
        <taxon>Betaproteobacteria</taxon>
        <taxon>Rhodocyclales</taxon>
        <taxon>Zoogloeaceae</taxon>
        <taxon>Thauera</taxon>
    </lineage>
</organism>
<dbReference type="RefSeq" id="WP_094268591.1">
    <property type="nucleotide sequence ID" value="NZ_NOIH01000012.1"/>
</dbReference>
<evidence type="ECO:0000259" key="6">
    <source>
        <dbReference type="Pfam" id="PF13086"/>
    </source>
</evidence>
<dbReference type="GO" id="GO:0005524">
    <property type="term" value="F:ATP binding"/>
    <property type="evidence" value="ECO:0007669"/>
    <property type="project" value="UniProtKB-KW"/>
</dbReference>
<evidence type="ECO:0000256" key="1">
    <source>
        <dbReference type="ARBA" id="ARBA00007913"/>
    </source>
</evidence>
<dbReference type="PANTHER" id="PTHR43788">
    <property type="entry name" value="DNA2/NAM7 HELICASE FAMILY MEMBER"/>
    <property type="match status" value="1"/>
</dbReference>
<evidence type="ECO:0000256" key="2">
    <source>
        <dbReference type="ARBA" id="ARBA00022741"/>
    </source>
</evidence>
<dbReference type="Pfam" id="PF13086">
    <property type="entry name" value="AAA_11"/>
    <property type="match status" value="2"/>
</dbReference>
<dbReference type="InterPro" id="IPR027417">
    <property type="entry name" value="P-loop_NTPase"/>
</dbReference>
<protein>
    <submittedName>
        <fullName evidence="8">DNA helicase</fullName>
    </submittedName>
</protein>
<evidence type="ECO:0000256" key="4">
    <source>
        <dbReference type="ARBA" id="ARBA00022806"/>
    </source>
</evidence>
<evidence type="ECO:0000256" key="3">
    <source>
        <dbReference type="ARBA" id="ARBA00022801"/>
    </source>
</evidence>
<evidence type="ECO:0000313" key="8">
    <source>
        <dbReference type="EMBL" id="OYD53811.1"/>
    </source>
</evidence>
<dbReference type="GO" id="GO:0016787">
    <property type="term" value="F:hydrolase activity"/>
    <property type="evidence" value="ECO:0007669"/>
    <property type="project" value="UniProtKB-KW"/>
</dbReference>
<name>A0A235EXV5_9RHOO</name>
<sequence length="664" mass="73336">MSIPDIRSAIRQELEATPEYYDFKVVRSEREGALWRVTIQPEAVFTDGVRANVVLDDSFESANAWWAVPAKGSAKVLTVIPEDDQIVLKDVIARPPDPGGFLRLYPPRYLQALAGCWADRSWAASAFECLSDLAHPADVEANPLSGHAFQWLRRAQRRALKLVNYSSSFLFGPPGTGKTTTLGVLLAEYLQLNPRVRVLLLSTTNLAVDQATVAVDKALDAAGREAIRLRVKRLGSRIVASHYLGREHLLPVHDRELIAKLARLETQSPPTSDVKAFDAWKEQVEALRQRLHAETIQILRDARLVCMTTTRAAFTLGDLRLLPVFDLVVFDEASQVGLAHALALMPLGRTRLFAGDPQQLSPVVRSTGKEAQRWLARSPFAEKPRSIGASVCFLDEQSRMAAPINDLISQIFYGGRLKVAADVKEDQGWLRHRSLSFAEIDEDEHVHLLAVEENGTWSAKYRGPIRYPSAEKVVTLVKQALASGNVVADDLIVLTPFRAQRALMKQRLRACGVKGVRVSTVHRAQGSEVRIVVFDPVDASHPFLMSNSAKNLINVAISRAQAKIILAYSHNDLTNPIILQIANSVRLQDDDRPVVSIEEIAGRPDFPGCAVGVRVKIGPNVGEVSAKMSNGVELVLIEEKTGKEKVFLVEYLVRRALINSKSSV</sequence>
<evidence type="ECO:0000313" key="9">
    <source>
        <dbReference type="Proteomes" id="UP000215181"/>
    </source>
</evidence>
<dbReference type="InterPro" id="IPR050534">
    <property type="entry name" value="Coronavir_polyprotein_1ab"/>
</dbReference>
<dbReference type="InterPro" id="IPR041677">
    <property type="entry name" value="DNA2/NAM7_AAA_11"/>
</dbReference>
<feature type="domain" description="DNA2/NAM7 helicase helicase" evidence="6">
    <location>
        <begin position="283"/>
        <end position="366"/>
    </location>
</feature>
<gene>
    <name evidence="8" type="ORF">CGK74_11435</name>
</gene>
<comment type="caution">
    <text evidence="8">The sequence shown here is derived from an EMBL/GenBank/DDBJ whole genome shotgun (WGS) entry which is preliminary data.</text>
</comment>
<dbReference type="Gene3D" id="3.40.50.300">
    <property type="entry name" value="P-loop containing nucleotide triphosphate hydrolases"/>
    <property type="match status" value="2"/>
</dbReference>
<dbReference type="Proteomes" id="UP000215181">
    <property type="component" value="Unassembled WGS sequence"/>
</dbReference>
<dbReference type="OrthoDB" id="9757917at2"/>
<dbReference type="InterPro" id="IPR047187">
    <property type="entry name" value="SF1_C_Upf1"/>
</dbReference>
<comment type="similarity">
    <text evidence="1">Belongs to the DNA2/NAM7 helicase family.</text>
</comment>